<comment type="caution">
    <text evidence="1">The sequence shown here is derived from an EMBL/GenBank/DDBJ whole genome shotgun (WGS) entry which is preliminary data.</text>
</comment>
<organism evidence="1 2">
    <name type="scientific">Mycena alexandri</name>
    <dbReference type="NCBI Taxonomy" id="1745969"/>
    <lineage>
        <taxon>Eukaryota</taxon>
        <taxon>Fungi</taxon>
        <taxon>Dikarya</taxon>
        <taxon>Basidiomycota</taxon>
        <taxon>Agaricomycotina</taxon>
        <taxon>Agaricomycetes</taxon>
        <taxon>Agaricomycetidae</taxon>
        <taxon>Agaricales</taxon>
        <taxon>Marasmiineae</taxon>
        <taxon>Mycenaceae</taxon>
        <taxon>Mycena</taxon>
    </lineage>
</organism>
<proteinExistence type="predicted"/>
<gene>
    <name evidence="1" type="ORF">C8F04DRAFT_1029722</name>
</gene>
<evidence type="ECO:0000313" key="2">
    <source>
        <dbReference type="Proteomes" id="UP001218188"/>
    </source>
</evidence>
<dbReference type="EMBL" id="JARJCM010000011">
    <property type="protein sequence ID" value="KAJ7042829.1"/>
    <property type="molecule type" value="Genomic_DNA"/>
</dbReference>
<dbReference type="Proteomes" id="UP001218188">
    <property type="component" value="Unassembled WGS sequence"/>
</dbReference>
<accession>A0AAD6TAG1</accession>
<dbReference type="PANTHER" id="PTHR46579:SF1">
    <property type="entry name" value="F5_8 TYPE C DOMAIN-CONTAINING PROTEIN"/>
    <property type="match status" value="1"/>
</dbReference>
<dbReference type="PANTHER" id="PTHR46579">
    <property type="entry name" value="F5/8 TYPE C DOMAIN-CONTAINING PROTEIN-RELATED"/>
    <property type="match status" value="1"/>
</dbReference>
<keyword evidence="2" id="KW-1185">Reference proteome</keyword>
<dbReference type="AlphaFoldDB" id="A0AAD6TAG1"/>
<evidence type="ECO:0000313" key="1">
    <source>
        <dbReference type="EMBL" id="KAJ7042829.1"/>
    </source>
</evidence>
<protein>
    <submittedName>
        <fullName evidence="1">Uncharacterized protein</fullName>
    </submittedName>
</protein>
<sequence>MHLIWENLVKNLILLWTGEFKGLDEGEGEYELFKAIWEAIASRSSAAADTIPSAYGSRVPNIAKDRPNVSAEMWAFWTMYLGPVLLRHKFRNIKYYRHFIELVRLLNICLQFEITDEEIEDVRTGFIRWVDGYEKMYYQLNVERLSTCPLTIHALLHIAPGIKFAGPVWCYWAFPTERYCGSLQPGIRSRRFPWASLDRYVLENAQLTQIKALYNIFDELSLTQPRAEAPGSLLDPFYPSCILLPPKSPVRPDKRQLKSIAAALSTRCDAEMRDVGAALKGADVEEWGKVRRVDSDAGDTMWSCSLGTRAADSRDATYVRYEMLVDKNARFARRAVEFELQTFYGQLTHIYRVHFPAACAPLNINIPTTFIFAAIRSCILEPDDPDLRGLDIHHISRHGGLDVIDITSVQALVGRVQDTSDNWAVIDRSGVLARAEWKRDDDDADS</sequence>
<name>A0AAD6TAG1_9AGAR</name>
<reference evidence="1" key="1">
    <citation type="submission" date="2023-03" db="EMBL/GenBank/DDBJ databases">
        <title>Massive genome expansion in bonnet fungi (Mycena s.s.) driven by repeated elements and novel gene families across ecological guilds.</title>
        <authorList>
            <consortium name="Lawrence Berkeley National Laboratory"/>
            <person name="Harder C.B."/>
            <person name="Miyauchi S."/>
            <person name="Viragh M."/>
            <person name="Kuo A."/>
            <person name="Thoen E."/>
            <person name="Andreopoulos B."/>
            <person name="Lu D."/>
            <person name="Skrede I."/>
            <person name="Drula E."/>
            <person name="Henrissat B."/>
            <person name="Morin E."/>
            <person name="Kohler A."/>
            <person name="Barry K."/>
            <person name="LaButti K."/>
            <person name="Morin E."/>
            <person name="Salamov A."/>
            <person name="Lipzen A."/>
            <person name="Mereny Z."/>
            <person name="Hegedus B."/>
            <person name="Baldrian P."/>
            <person name="Stursova M."/>
            <person name="Weitz H."/>
            <person name="Taylor A."/>
            <person name="Grigoriev I.V."/>
            <person name="Nagy L.G."/>
            <person name="Martin F."/>
            <person name="Kauserud H."/>
        </authorList>
    </citation>
    <scope>NUCLEOTIDE SEQUENCE</scope>
    <source>
        <strain evidence="1">CBHHK200</strain>
    </source>
</reference>